<keyword evidence="3" id="KW-1185">Reference proteome</keyword>
<evidence type="ECO:0000256" key="1">
    <source>
        <dbReference type="SAM" id="MobiDB-lite"/>
    </source>
</evidence>
<dbReference type="EMBL" id="UYRU01043947">
    <property type="protein sequence ID" value="VDK84560.1"/>
    <property type="molecule type" value="Genomic_DNA"/>
</dbReference>
<feature type="region of interest" description="Disordered" evidence="1">
    <location>
        <begin position="1"/>
        <end position="25"/>
    </location>
</feature>
<evidence type="ECO:0000313" key="3">
    <source>
        <dbReference type="Proteomes" id="UP000281553"/>
    </source>
</evidence>
<gene>
    <name evidence="2" type="ORF">DILT_LOCUS3601</name>
</gene>
<evidence type="ECO:0000313" key="2">
    <source>
        <dbReference type="EMBL" id="VDK84560.1"/>
    </source>
</evidence>
<sequence length="90" mass="10043">MKTTSSPRSADRDKSQGKTTYRKISTGALSSGYSSATMLTDNALELTVTGQNHEEYITDKSVYIKRKPKDEPARLVYTKDPSLAPPLKRY</sequence>
<reference evidence="2 3" key="1">
    <citation type="submission" date="2018-11" db="EMBL/GenBank/DDBJ databases">
        <authorList>
            <consortium name="Pathogen Informatics"/>
        </authorList>
    </citation>
    <scope>NUCLEOTIDE SEQUENCE [LARGE SCALE GENOMIC DNA]</scope>
</reference>
<protein>
    <submittedName>
        <fullName evidence="2">Uncharacterized protein</fullName>
    </submittedName>
</protein>
<dbReference type="Proteomes" id="UP000281553">
    <property type="component" value="Unassembled WGS sequence"/>
</dbReference>
<dbReference type="AlphaFoldDB" id="A0A3P6U0G2"/>
<name>A0A3P6U0G2_DIBLA</name>
<proteinExistence type="predicted"/>
<accession>A0A3P6U0G2</accession>
<organism evidence="2 3">
    <name type="scientific">Dibothriocephalus latus</name>
    <name type="common">Fish tapeworm</name>
    <name type="synonym">Diphyllobothrium latum</name>
    <dbReference type="NCBI Taxonomy" id="60516"/>
    <lineage>
        <taxon>Eukaryota</taxon>
        <taxon>Metazoa</taxon>
        <taxon>Spiralia</taxon>
        <taxon>Lophotrochozoa</taxon>
        <taxon>Platyhelminthes</taxon>
        <taxon>Cestoda</taxon>
        <taxon>Eucestoda</taxon>
        <taxon>Diphyllobothriidea</taxon>
        <taxon>Diphyllobothriidae</taxon>
        <taxon>Dibothriocephalus</taxon>
    </lineage>
</organism>